<keyword evidence="7" id="KW-1185">Reference proteome</keyword>
<comment type="subcellular location">
    <subcellularLocation>
        <location evidence="1">Membrane</location>
    </subcellularLocation>
</comment>
<comment type="caution">
    <text evidence="6">The sequence shown here is derived from an EMBL/GenBank/DDBJ whole genome shotgun (WGS) entry which is preliminary data.</text>
</comment>
<accession>A0ABU1ZN56</accession>
<dbReference type="EMBL" id="JAVDXO010000004">
    <property type="protein sequence ID" value="MDR7306975.1"/>
    <property type="molecule type" value="Genomic_DNA"/>
</dbReference>
<evidence type="ECO:0000256" key="3">
    <source>
        <dbReference type="SAM" id="MobiDB-lite"/>
    </source>
</evidence>
<feature type="region of interest" description="Disordered" evidence="3">
    <location>
        <begin position="221"/>
        <end position="252"/>
    </location>
</feature>
<dbReference type="Proteomes" id="UP001268089">
    <property type="component" value="Unassembled WGS sequence"/>
</dbReference>
<proteinExistence type="predicted"/>
<name>A0ABU1ZN56_9BURK</name>
<dbReference type="PANTHER" id="PTHR35603">
    <property type="match status" value="1"/>
</dbReference>
<feature type="transmembrane region" description="Helical" evidence="4">
    <location>
        <begin position="17"/>
        <end position="37"/>
    </location>
</feature>
<protein>
    <submittedName>
        <fullName evidence="6">Outer membrane lipoprotein SlyB</fullName>
    </submittedName>
</protein>
<dbReference type="RefSeq" id="WP_310342755.1">
    <property type="nucleotide sequence ID" value="NZ_JAVDXO010000004.1"/>
</dbReference>
<evidence type="ECO:0000259" key="5">
    <source>
        <dbReference type="Pfam" id="PF05433"/>
    </source>
</evidence>
<dbReference type="Pfam" id="PF05433">
    <property type="entry name" value="Rick_17kDa_Anti"/>
    <property type="match status" value="1"/>
</dbReference>
<reference evidence="6 7" key="1">
    <citation type="submission" date="2023-07" db="EMBL/GenBank/DDBJ databases">
        <title>Sorghum-associated microbial communities from plants grown in Nebraska, USA.</title>
        <authorList>
            <person name="Schachtman D."/>
        </authorList>
    </citation>
    <scope>NUCLEOTIDE SEQUENCE [LARGE SCALE GENOMIC DNA]</scope>
    <source>
        <strain evidence="6 7">BE308</strain>
    </source>
</reference>
<dbReference type="InterPro" id="IPR051407">
    <property type="entry name" value="Bact_OM_lipoprot/Surf_antigen"/>
</dbReference>
<evidence type="ECO:0000256" key="4">
    <source>
        <dbReference type="SAM" id="Phobius"/>
    </source>
</evidence>
<organism evidence="6 7">
    <name type="scientific">Rhodoferax saidenbachensis</name>
    <dbReference type="NCBI Taxonomy" id="1484693"/>
    <lineage>
        <taxon>Bacteria</taxon>
        <taxon>Pseudomonadati</taxon>
        <taxon>Pseudomonadota</taxon>
        <taxon>Betaproteobacteria</taxon>
        <taxon>Burkholderiales</taxon>
        <taxon>Comamonadaceae</taxon>
        <taxon>Rhodoferax</taxon>
    </lineage>
</organism>
<feature type="domain" description="Glycine zipper 2TM" evidence="5">
    <location>
        <begin position="159"/>
        <end position="199"/>
    </location>
</feature>
<evidence type="ECO:0000256" key="1">
    <source>
        <dbReference type="ARBA" id="ARBA00004370"/>
    </source>
</evidence>
<dbReference type="InterPro" id="IPR008816">
    <property type="entry name" value="Gly_zipper_2TM_dom"/>
</dbReference>
<gene>
    <name evidence="6" type="ORF">J2X15_002261</name>
</gene>
<evidence type="ECO:0000313" key="7">
    <source>
        <dbReference type="Proteomes" id="UP001268089"/>
    </source>
</evidence>
<evidence type="ECO:0000256" key="2">
    <source>
        <dbReference type="ARBA" id="ARBA00023136"/>
    </source>
</evidence>
<keyword evidence="4" id="KW-1133">Transmembrane helix</keyword>
<keyword evidence="6" id="KW-0449">Lipoprotein</keyword>
<keyword evidence="4" id="KW-0812">Transmembrane</keyword>
<sequence length="252" mass="25090">MSTVTIPGVPQPGAHRMLWAVIAALGATTLALGAALVQVNRQSGEEIAAATPLTPVATVASVLEPELATKNEEIVAEAPVKPAPVAPKKIVKSQSASAKAHSTVAAKPPASEPWEVIDAAPPGAGVPVASSTPHKAICAVCGTVESVTPVEREAKPSGAGAVAGAVLGGLVGNQFGGGDGKALATIAGVLGGGWAGNTVEKKMKKDMVYRVEIRMEDGSVRSIEQSSPATVGARVKVEGNSISPANEPAPAA</sequence>
<keyword evidence="2 4" id="KW-0472">Membrane</keyword>
<evidence type="ECO:0000313" key="6">
    <source>
        <dbReference type="EMBL" id="MDR7306975.1"/>
    </source>
</evidence>
<dbReference type="PANTHER" id="PTHR35603:SF2">
    <property type="entry name" value="OUTER MEMBRANE LIPOPROTEIN"/>
    <property type="match status" value="1"/>
</dbReference>